<keyword evidence="7" id="KW-0813">Transport</keyword>
<dbReference type="InterPro" id="IPR006685">
    <property type="entry name" value="MscS_channel_2nd"/>
</dbReference>
<keyword evidence="5 7" id="KW-1133">Transmembrane helix</keyword>
<dbReference type="Gene3D" id="3.30.70.100">
    <property type="match status" value="1"/>
</dbReference>
<comment type="subunit">
    <text evidence="7">Homoheptamer.</text>
</comment>
<dbReference type="AlphaFoldDB" id="A0A5B2ZB82"/>
<comment type="similarity">
    <text evidence="2 7">Belongs to the MscS (TC 1.A.23) family.</text>
</comment>
<dbReference type="Pfam" id="PF05552">
    <property type="entry name" value="MS_channel_1st_1"/>
    <property type="match status" value="1"/>
</dbReference>
<evidence type="ECO:0000256" key="6">
    <source>
        <dbReference type="ARBA" id="ARBA00023136"/>
    </source>
</evidence>
<evidence type="ECO:0000313" key="12">
    <source>
        <dbReference type="Proteomes" id="UP000322165"/>
    </source>
</evidence>
<dbReference type="InterPro" id="IPR049142">
    <property type="entry name" value="MS_channel_1st"/>
</dbReference>
<feature type="domain" description="Mechanosensitive ion channel transmembrane helices 2/3" evidence="10">
    <location>
        <begin position="84"/>
        <end position="124"/>
    </location>
</feature>
<dbReference type="Pfam" id="PF00924">
    <property type="entry name" value="MS_channel_2nd"/>
    <property type="match status" value="1"/>
</dbReference>
<keyword evidence="3" id="KW-1003">Cell membrane</keyword>
<reference evidence="11 12" key="2">
    <citation type="submission" date="2019-09" db="EMBL/GenBank/DDBJ databases">
        <authorList>
            <person name="Mazur A."/>
        </authorList>
    </citation>
    <scope>NUCLEOTIDE SEQUENCE [LARGE SCALE GENOMIC DNA]</scope>
    <source>
        <strain evidence="11 12">3729k</strain>
    </source>
</reference>
<evidence type="ECO:0000256" key="2">
    <source>
        <dbReference type="ARBA" id="ARBA00008017"/>
    </source>
</evidence>
<evidence type="ECO:0000256" key="3">
    <source>
        <dbReference type="ARBA" id="ARBA00022475"/>
    </source>
</evidence>
<dbReference type="SUPFAM" id="SSF82861">
    <property type="entry name" value="Mechanosensitive channel protein MscS (YggB), transmembrane region"/>
    <property type="match status" value="1"/>
</dbReference>
<protein>
    <recommendedName>
        <fullName evidence="7">Small-conductance mechanosensitive channel</fullName>
    </recommendedName>
</protein>
<keyword evidence="4 7" id="KW-0812">Transmembrane</keyword>
<feature type="domain" description="Mechanosensitive ion channel MscS" evidence="8">
    <location>
        <begin position="125"/>
        <end position="191"/>
    </location>
</feature>
<dbReference type="InterPro" id="IPR010920">
    <property type="entry name" value="LSM_dom_sf"/>
</dbReference>
<dbReference type="Pfam" id="PF21082">
    <property type="entry name" value="MS_channel_3rd"/>
    <property type="match status" value="1"/>
</dbReference>
<keyword evidence="7" id="KW-0406">Ion transport</keyword>
<evidence type="ECO:0000256" key="7">
    <source>
        <dbReference type="RuleBase" id="RU369025"/>
    </source>
</evidence>
<dbReference type="PANTHER" id="PTHR30221">
    <property type="entry name" value="SMALL-CONDUCTANCE MECHANOSENSITIVE CHANNEL"/>
    <property type="match status" value="1"/>
</dbReference>
<evidence type="ECO:0000259" key="10">
    <source>
        <dbReference type="Pfam" id="PF21088"/>
    </source>
</evidence>
<dbReference type="Proteomes" id="UP000322165">
    <property type="component" value="Unassembled WGS sequence"/>
</dbReference>
<feature type="transmembrane region" description="Helical" evidence="7">
    <location>
        <begin position="39"/>
        <end position="60"/>
    </location>
</feature>
<keyword evidence="7" id="KW-0407">Ion channel</keyword>
<keyword evidence="7" id="KW-0997">Cell inner membrane</keyword>
<evidence type="ECO:0000256" key="4">
    <source>
        <dbReference type="ARBA" id="ARBA00022692"/>
    </source>
</evidence>
<dbReference type="InterPro" id="IPR008910">
    <property type="entry name" value="MSC_TM_helix"/>
</dbReference>
<comment type="caution">
    <text evidence="7">Lacks conserved residue(s) required for the propagation of feature annotation.</text>
</comment>
<dbReference type="InterPro" id="IPR011066">
    <property type="entry name" value="MscS_channel_C_sf"/>
</dbReference>
<evidence type="ECO:0000259" key="8">
    <source>
        <dbReference type="Pfam" id="PF00924"/>
    </source>
</evidence>
<dbReference type="Gene3D" id="1.10.287.1260">
    <property type="match status" value="1"/>
</dbReference>
<dbReference type="SUPFAM" id="SSF50182">
    <property type="entry name" value="Sm-like ribonucleoproteins"/>
    <property type="match status" value="1"/>
</dbReference>
<feature type="domain" description="Mechanosensitive ion channel MscS C-terminal" evidence="9">
    <location>
        <begin position="199"/>
        <end position="280"/>
    </location>
</feature>
<evidence type="ECO:0000313" key="11">
    <source>
        <dbReference type="EMBL" id="KAA2285938.1"/>
    </source>
</evidence>
<dbReference type="GO" id="GO:0008381">
    <property type="term" value="F:mechanosensitive monoatomic ion channel activity"/>
    <property type="evidence" value="ECO:0007669"/>
    <property type="project" value="InterPro"/>
</dbReference>
<organism evidence="11 12">
    <name type="scientific">Arenimonas fontis</name>
    <dbReference type="NCBI Taxonomy" id="2608255"/>
    <lineage>
        <taxon>Bacteria</taxon>
        <taxon>Pseudomonadati</taxon>
        <taxon>Pseudomonadota</taxon>
        <taxon>Gammaproteobacteria</taxon>
        <taxon>Lysobacterales</taxon>
        <taxon>Lysobacteraceae</taxon>
        <taxon>Arenimonas</taxon>
    </lineage>
</organism>
<dbReference type="InterPro" id="IPR023408">
    <property type="entry name" value="MscS_beta-dom_sf"/>
</dbReference>
<evidence type="ECO:0000256" key="5">
    <source>
        <dbReference type="ARBA" id="ARBA00022989"/>
    </source>
</evidence>
<dbReference type="SUPFAM" id="SSF82689">
    <property type="entry name" value="Mechanosensitive channel protein MscS (YggB), C-terminal domain"/>
    <property type="match status" value="1"/>
</dbReference>
<name>A0A5B2ZB82_9GAMM</name>
<evidence type="ECO:0000259" key="9">
    <source>
        <dbReference type="Pfam" id="PF21082"/>
    </source>
</evidence>
<gene>
    <name evidence="11" type="ORF">F0415_00045</name>
</gene>
<reference evidence="11 12" key="1">
    <citation type="submission" date="2019-09" db="EMBL/GenBank/DDBJ databases">
        <title>Arenimonas chukotkensis sp. nov., a bacterium isolated from Chukotka hot spring, Arctic region, Russia.</title>
        <authorList>
            <person name="Zayulina K.S."/>
            <person name="Prokofeva M.I."/>
            <person name="Elcheninov A.G."/>
            <person name="Novikov A."/>
            <person name="Kochetkova T.V."/>
            <person name="Kublanov I.V."/>
        </authorList>
    </citation>
    <scope>NUCLEOTIDE SEQUENCE [LARGE SCALE GENOMIC DNA]</scope>
    <source>
        <strain evidence="11 12">3729k</strain>
    </source>
</reference>
<dbReference type="InterPro" id="IPR045275">
    <property type="entry name" value="MscS_archaea/bacteria_type"/>
</dbReference>
<dbReference type="PANTHER" id="PTHR30221:SF1">
    <property type="entry name" value="SMALL-CONDUCTANCE MECHANOSENSITIVE CHANNEL"/>
    <property type="match status" value="1"/>
</dbReference>
<keyword evidence="12" id="KW-1185">Reference proteome</keyword>
<keyword evidence="6 7" id="KW-0472">Membrane</keyword>
<dbReference type="RefSeq" id="WP_149859156.1">
    <property type="nucleotide sequence ID" value="NZ_VUOD01000001.1"/>
</dbReference>
<accession>A0A5B2ZB82</accession>
<comment type="function">
    <text evidence="7">Mechanosensitive channel that participates in the regulation of osmotic pressure changes within the cell, opening in response to stretch forces in the membrane lipid bilayer, without the need for other proteins. Contributes to normal resistance to hypoosmotic shock. Forms an ion channel of 1.0 nanosiemens conductance with a slight preference for anions.</text>
</comment>
<dbReference type="EMBL" id="VUOD01000001">
    <property type="protein sequence ID" value="KAA2285938.1"/>
    <property type="molecule type" value="Genomic_DNA"/>
</dbReference>
<comment type="subcellular location">
    <subcellularLocation>
        <location evidence="7">Cell inner membrane</location>
        <topology evidence="7">Multi-pass membrane protein</topology>
    </subcellularLocation>
    <subcellularLocation>
        <location evidence="1">Cell membrane</location>
        <topology evidence="1">Multi-pass membrane protein</topology>
    </subcellularLocation>
</comment>
<sequence length="309" mass="32891">MLRAAAPAPASATPPADPLAGRVDGLETALVQMLGASPWMVRIALALLIGLVGWWVLKLLVRGLDRVMQRAGMDQILRDFLRNLARAIGLVVVLVAVLDALGVPTTSLLAVLGAAGLAIGLALKDSLANIASGVMLIVLRPFRAGDVVEIAGRTGVVERVRIFHTVLRTFENHELTLPNGLITAEPILNFTARGMRRIDLPVGIGYGDDIGKARAVLLEMAAAQAAVLTEPPPEVIVDSLGDSAINLVLRAWVNTPDFAPTRSALLEGIHREFGKAGVSIPFPQRDLHVYHHGRPPEGSEPRTIAYDGD</sequence>
<comment type="caution">
    <text evidence="11">The sequence shown here is derived from an EMBL/GenBank/DDBJ whole genome shotgun (WGS) entry which is preliminary data.</text>
</comment>
<dbReference type="GO" id="GO:0005886">
    <property type="term" value="C:plasma membrane"/>
    <property type="evidence" value="ECO:0007669"/>
    <property type="project" value="UniProtKB-SubCell"/>
</dbReference>
<dbReference type="InterPro" id="IPR011014">
    <property type="entry name" value="MscS_channel_TM-2"/>
</dbReference>
<dbReference type="Gene3D" id="2.30.30.60">
    <property type="match status" value="1"/>
</dbReference>
<proteinExistence type="inferred from homology"/>
<evidence type="ECO:0000256" key="1">
    <source>
        <dbReference type="ARBA" id="ARBA00004651"/>
    </source>
</evidence>
<dbReference type="InterPro" id="IPR049278">
    <property type="entry name" value="MS_channel_C"/>
</dbReference>
<dbReference type="Pfam" id="PF21088">
    <property type="entry name" value="MS_channel_1st"/>
    <property type="match status" value="1"/>
</dbReference>